<gene>
    <name evidence="1" type="ORF">GCM10010121_000310</name>
</gene>
<comment type="caution">
    <text evidence="1">The sequence shown here is derived from an EMBL/GenBank/DDBJ whole genome shotgun (WGS) entry which is preliminary data.</text>
</comment>
<keyword evidence="2" id="KW-1185">Reference proteome</keyword>
<proteinExistence type="predicted"/>
<dbReference type="RefSeq" id="WP_189309510.1">
    <property type="nucleotide sequence ID" value="NZ_BMQA01000001.1"/>
</dbReference>
<dbReference type="AlphaFoldDB" id="A0A917K2A3"/>
<reference evidence="1" key="1">
    <citation type="journal article" date="2014" name="Int. J. Syst. Evol. Microbiol.">
        <title>Complete genome sequence of Corynebacterium casei LMG S-19264T (=DSM 44701T), isolated from a smear-ripened cheese.</title>
        <authorList>
            <consortium name="US DOE Joint Genome Institute (JGI-PGF)"/>
            <person name="Walter F."/>
            <person name="Albersmeier A."/>
            <person name="Kalinowski J."/>
            <person name="Ruckert C."/>
        </authorList>
    </citation>
    <scope>NUCLEOTIDE SEQUENCE</scope>
    <source>
        <strain evidence="1">JCM 3086</strain>
    </source>
</reference>
<protein>
    <recommendedName>
        <fullName evidence="3">ATP-grasp domain-containing protein</fullName>
    </recommendedName>
</protein>
<dbReference type="SUPFAM" id="SSF56059">
    <property type="entry name" value="Glutathione synthetase ATP-binding domain-like"/>
    <property type="match status" value="1"/>
</dbReference>
<sequence>MLPIALDVPAVELAARLGVPVAPYGPCGVAPGTQDITYRLNTKSGSRALAADLDIRVPLGLCCEGGELGTMVAAMLVGHERLVVKANRAAGGYRLCRVTRADPGPHPQSGQWVVEQYLGVVRSVSVQGEVLESGPRLAFSGGMRTADAACTGYDSPLTACPDGVGKDLDRWASVLGRHLAAHGYRGTFGIDAVMDSQCRLLATESNVRRTATTTPHAMVDRLRRTAGLVLYREPAHDERSIPYAVLAPDPRRAAELEARLRDVMQSDARP</sequence>
<evidence type="ECO:0008006" key="3">
    <source>
        <dbReference type="Google" id="ProtNLM"/>
    </source>
</evidence>
<accession>A0A917K2A3</accession>
<evidence type="ECO:0000313" key="2">
    <source>
        <dbReference type="Proteomes" id="UP000657574"/>
    </source>
</evidence>
<organism evidence="1 2">
    <name type="scientific">Streptomyces brasiliensis</name>
    <dbReference type="NCBI Taxonomy" id="1954"/>
    <lineage>
        <taxon>Bacteria</taxon>
        <taxon>Bacillati</taxon>
        <taxon>Actinomycetota</taxon>
        <taxon>Actinomycetes</taxon>
        <taxon>Kitasatosporales</taxon>
        <taxon>Streptomycetaceae</taxon>
        <taxon>Streptomyces</taxon>
    </lineage>
</organism>
<dbReference type="EMBL" id="BMQA01000001">
    <property type="protein sequence ID" value="GGI93875.1"/>
    <property type="molecule type" value="Genomic_DNA"/>
</dbReference>
<dbReference type="Proteomes" id="UP000657574">
    <property type="component" value="Unassembled WGS sequence"/>
</dbReference>
<reference evidence="1" key="2">
    <citation type="submission" date="2020-09" db="EMBL/GenBank/DDBJ databases">
        <authorList>
            <person name="Sun Q."/>
            <person name="Ohkuma M."/>
        </authorList>
    </citation>
    <scope>NUCLEOTIDE SEQUENCE</scope>
    <source>
        <strain evidence="1">JCM 3086</strain>
    </source>
</reference>
<name>A0A917K2A3_9ACTN</name>
<evidence type="ECO:0000313" key="1">
    <source>
        <dbReference type="EMBL" id="GGI93875.1"/>
    </source>
</evidence>